<reference evidence="3" key="2">
    <citation type="submission" date="2021-02" db="EMBL/GenBank/DDBJ databases">
        <title>Aspergillus puulaauensis MK2 genome sequence.</title>
        <authorList>
            <person name="Futagami T."/>
            <person name="Mori K."/>
            <person name="Kadooka C."/>
            <person name="Tanaka T."/>
        </authorList>
    </citation>
    <scope>NUCLEOTIDE SEQUENCE</scope>
    <source>
        <strain evidence="3">MK2</strain>
    </source>
</reference>
<dbReference type="GO" id="GO:0045944">
    <property type="term" value="P:positive regulation of transcription by RNA polymerase II"/>
    <property type="evidence" value="ECO:0007669"/>
    <property type="project" value="TreeGrafter"/>
</dbReference>
<protein>
    <recommendedName>
        <fullName evidence="5">Fungal-specific transcription factor domain-containing protein</fullName>
    </recommendedName>
</protein>
<organism evidence="3 4">
    <name type="scientific">Aspergillus puulaauensis</name>
    <dbReference type="NCBI Taxonomy" id="1220207"/>
    <lineage>
        <taxon>Eukaryota</taxon>
        <taxon>Fungi</taxon>
        <taxon>Dikarya</taxon>
        <taxon>Ascomycota</taxon>
        <taxon>Pezizomycotina</taxon>
        <taxon>Eurotiomycetes</taxon>
        <taxon>Eurotiomycetidae</taxon>
        <taxon>Eurotiales</taxon>
        <taxon>Aspergillaceae</taxon>
        <taxon>Aspergillus</taxon>
    </lineage>
</organism>
<dbReference type="Pfam" id="PF11951">
    <property type="entry name" value="Fungal_trans_2"/>
    <property type="match status" value="1"/>
</dbReference>
<evidence type="ECO:0000256" key="2">
    <source>
        <dbReference type="ARBA" id="ARBA00023242"/>
    </source>
</evidence>
<dbReference type="GeneID" id="64979657"/>
<name>A0A7R7XXR2_9EURO</name>
<dbReference type="GO" id="GO:0000976">
    <property type="term" value="F:transcription cis-regulatory region binding"/>
    <property type="evidence" value="ECO:0007669"/>
    <property type="project" value="TreeGrafter"/>
</dbReference>
<gene>
    <name evidence="3" type="ORF">APUU_71230S</name>
</gene>
<accession>A0A7R7XXR2</accession>
<dbReference type="AlphaFoldDB" id="A0A7R7XXR2"/>
<proteinExistence type="predicted"/>
<evidence type="ECO:0000313" key="3">
    <source>
        <dbReference type="EMBL" id="BCS29660.1"/>
    </source>
</evidence>
<keyword evidence="2" id="KW-0539">Nucleus</keyword>
<evidence type="ECO:0000313" key="4">
    <source>
        <dbReference type="Proteomes" id="UP000654913"/>
    </source>
</evidence>
<dbReference type="RefSeq" id="XP_041561846.1">
    <property type="nucleotide sequence ID" value="XM_041696191.1"/>
</dbReference>
<sequence>MKWEILGETTGGTTRHLSITQTRCGGSVSFRGVLEHRPYSATASSLPNQLDADKLSGMSTKILKRVPRVTLNVIKVFHGAEYDWLPHLEAVTTVLSMHSPEALLGNIASASRTGTAKVDDSCHPNNVQAHPDFEFLILHSIWFDILACVSVGRVPRIEYRQWLEKPTLNLEMADLMGCYNWVMISIGDLAHLRGWGTAMKAKGALSVPQLVRRTQEIEARLHDGIHELESTIKGDTEILPATWVSLIFALASLVLSNTLASGPLASLPEIRETVGKAVKVLRSWPQTIPLHGLVWALCIIGCMAESEHQPFLETLLANFAEECRGLGNARTVLKVVKDYWAAQELQHQRNSMNLEFMVEVRALFI</sequence>
<dbReference type="PANTHER" id="PTHR37534:SF26">
    <property type="entry name" value="TRANSCRIPTION FACTOR, PUTATIVE-RELATED"/>
    <property type="match status" value="1"/>
</dbReference>
<evidence type="ECO:0000256" key="1">
    <source>
        <dbReference type="ARBA" id="ARBA00004123"/>
    </source>
</evidence>
<keyword evidence="4" id="KW-1185">Reference proteome</keyword>
<reference evidence="3" key="1">
    <citation type="submission" date="2021-01" db="EMBL/GenBank/DDBJ databases">
        <authorList>
            <consortium name="Aspergillus puulaauensis MK2 genome sequencing consortium"/>
            <person name="Kazuki M."/>
            <person name="Futagami T."/>
        </authorList>
    </citation>
    <scope>NUCLEOTIDE SEQUENCE</scope>
    <source>
        <strain evidence="3">MK2</strain>
    </source>
</reference>
<dbReference type="PANTHER" id="PTHR37534">
    <property type="entry name" value="TRANSCRIPTIONAL ACTIVATOR PROTEIN UGA3"/>
    <property type="match status" value="1"/>
</dbReference>
<dbReference type="GO" id="GO:0005634">
    <property type="term" value="C:nucleus"/>
    <property type="evidence" value="ECO:0007669"/>
    <property type="project" value="UniProtKB-SubCell"/>
</dbReference>
<dbReference type="GO" id="GO:0003700">
    <property type="term" value="F:DNA-binding transcription factor activity"/>
    <property type="evidence" value="ECO:0007669"/>
    <property type="project" value="TreeGrafter"/>
</dbReference>
<dbReference type="InterPro" id="IPR021858">
    <property type="entry name" value="Fun_TF"/>
</dbReference>
<evidence type="ECO:0008006" key="5">
    <source>
        <dbReference type="Google" id="ProtNLM"/>
    </source>
</evidence>
<dbReference type="EMBL" id="AP024449">
    <property type="protein sequence ID" value="BCS29660.1"/>
    <property type="molecule type" value="Genomic_DNA"/>
</dbReference>
<dbReference type="Proteomes" id="UP000654913">
    <property type="component" value="Chromosome 7"/>
</dbReference>
<dbReference type="KEGG" id="apuu:APUU_71230S"/>
<comment type="subcellular location">
    <subcellularLocation>
        <location evidence="1">Nucleus</location>
    </subcellularLocation>
</comment>
<dbReference type="OrthoDB" id="5213892at2759"/>